<organism evidence="1 2">
    <name type="scientific">Aspergillus brunneoviolaceus CBS 621.78</name>
    <dbReference type="NCBI Taxonomy" id="1450534"/>
    <lineage>
        <taxon>Eukaryota</taxon>
        <taxon>Fungi</taxon>
        <taxon>Dikarya</taxon>
        <taxon>Ascomycota</taxon>
        <taxon>Pezizomycotina</taxon>
        <taxon>Eurotiomycetes</taxon>
        <taxon>Eurotiomycetidae</taxon>
        <taxon>Eurotiales</taxon>
        <taxon>Aspergillaceae</taxon>
        <taxon>Aspergillus</taxon>
        <taxon>Aspergillus subgen. Circumdati</taxon>
    </lineage>
</organism>
<keyword evidence="2" id="KW-1185">Reference proteome</keyword>
<name>A0ACD1GFD0_9EURO</name>
<dbReference type="Proteomes" id="UP000249057">
    <property type="component" value="Unassembled WGS sequence"/>
</dbReference>
<dbReference type="EMBL" id="KZ825327">
    <property type="protein sequence ID" value="RAH47887.1"/>
    <property type="molecule type" value="Genomic_DNA"/>
</dbReference>
<proteinExistence type="predicted"/>
<reference evidence="1" key="1">
    <citation type="submission" date="2018-02" db="EMBL/GenBank/DDBJ databases">
        <title>The genomes of Aspergillus section Nigri reveals drivers in fungal speciation.</title>
        <authorList>
            <consortium name="DOE Joint Genome Institute"/>
            <person name="Vesth T.C."/>
            <person name="Nybo J."/>
            <person name="Theobald S."/>
            <person name="Brandl J."/>
            <person name="Frisvad J.C."/>
            <person name="Nielsen K.F."/>
            <person name="Lyhne E.K."/>
            <person name="Kogle M.E."/>
            <person name="Kuo A."/>
            <person name="Riley R."/>
            <person name="Clum A."/>
            <person name="Nolan M."/>
            <person name="Lipzen A."/>
            <person name="Salamov A."/>
            <person name="Henrissat B."/>
            <person name="Wiebenga A."/>
            <person name="De vries R.P."/>
            <person name="Grigoriev I.V."/>
            <person name="Mortensen U.H."/>
            <person name="Andersen M.R."/>
            <person name="Baker S.E."/>
        </authorList>
    </citation>
    <scope>NUCLEOTIDE SEQUENCE</scope>
    <source>
        <strain evidence="1">CBS 621.78</strain>
    </source>
</reference>
<accession>A0ACD1GFD0</accession>
<protein>
    <submittedName>
        <fullName evidence="1">Uncharacterized protein</fullName>
    </submittedName>
</protein>
<evidence type="ECO:0000313" key="1">
    <source>
        <dbReference type="EMBL" id="RAH47887.1"/>
    </source>
</evidence>
<sequence length="169" mass="19309">MIPEIRYVISLRINFANDNAIDDPHRLQIHIARVYIAWILPILVGRLSCSRLGEYDCVRIQTAASATFLEPRRVPADGISNGSVLYRPGKPSRLLYPSTCLPSTQHPRRERYDSHKPSRVSQSRSRDKRPNHFSSSNRIRENLSVRTSSSHCTVRSAHRASGHRWESPV</sequence>
<evidence type="ECO:0000313" key="2">
    <source>
        <dbReference type="Proteomes" id="UP000249057"/>
    </source>
</evidence>
<gene>
    <name evidence="1" type="ORF">BO95DRAFT_71988</name>
</gene>